<feature type="region of interest" description="Disordered" evidence="1">
    <location>
        <begin position="201"/>
        <end position="226"/>
    </location>
</feature>
<organism evidence="3 4">
    <name type="scientific">Kwoniella mangroviensis CBS 10435</name>
    <dbReference type="NCBI Taxonomy" id="1331196"/>
    <lineage>
        <taxon>Eukaryota</taxon>
        <taxon>Fungi</taxon>
        <taxon>Dikarya</taxon>
        <taxon>Basidiomycota</taxon>
        <taxon>Agaricomycotina</taxon>
        <taxon>Tremellomycetes</taxon>
        <taxon>Tremellales</taxon>
        <taxon>Cryptococcaceae</taxon>
        <taxon>Kwoniella</taxon>
    </lineage>
</organism>
<dbReference type="AlphaFoldDB" id="A0A1B9IZU2"/>
<gene>
    <name evidence="3" type="ORF">L486_00578</name>
</gene>
<evidence type="ECO:0000313" key="3">
    <source>
        <dbReference type="EMBL" id="OCF60934.1"/>
    </source>
</evidence>
<sequence length="262" mass="25842">MNQIALLLSLIPLLAQIKAQDPTQGQNSTQGENGGPDLSQYPEWITNDYQCVIGCLSGFNDTITTIPQPDLEGTAYQCAASQCAGDGTGNYYQTLYYIQLFYATGSIYEWSDSAPDGYKHATFNSGQDAQASASAVQATASDPWSADAAEKTGGNNAVDGVSTAPGVTGTGSAASASGSAAAGSATGSVTGTAKTGSAAAAATSSASSANGTKSANGTEEGNSSSGALPAQIAGLAGMGLRPLVGLLVGVASIAIGGVFTGL</sequence>
<dbReference type="Proteomes" id="UP000092583">
    <property type="component" value="Unassembled WGS sequence"/>
</dbReference>
<reference evidence="3 4" key="1">
    <citation type="submission" date="2013-07" db="EMBL/GenBank/DDBJ databases">
        <title>The Genome Sequence of Kwoniella mangroviensis CBS10435.</title>
        <authorList>
            <consortium name="The Broad Institute Genome Sequencing Platform"/>
            <person name="Cuomo C."/>
            <person name="Litvintseva A."/>
            <person name="Chen Y."/>
            <person name="Heitman J."/>
            <person name="Sun S."/>
            <person name="Springer D."/>
            <person name="Dromer F."/>
            <person name="Young S.K."/>
            <person name="Zeng Q."/>
            <person name="Gargeya S."/>
            <person name="Fitzgerald M."/>
            <person name="Abouelleil A."/>
            <person name="Alvarado L."/>
            <person name="Berlin A.M."/>
            <person name="Chapman S.B."/>
            <person name="Dewar J."/>
            <person name="Goldberg J."/>
            <person name="Griggs A."/>
            <person name="Gujja S."/>
            <person name="Hansen M."/>
            <person name="Howarth C."/>
            <person name="Imamovic A."/>
            <person name="Larimer J."/>
            <person name="McCowan C."/>
            <person name="Murphy C."/>
            <person name="Pearson M."/>
            <person name="Priest M."/>
            <person name="Roberts A."/>
            <person name="Saif S."/>
            <person name="Shea T."/>
            <person name="Sykes S."/>
            <person name="Wortman J."/>
            <person name="Nusbaum C."/>
            <person name="Birren B."/>
        </authorList>
    </citation>
    <scope>NUCLEOTIDE SEQUENCE [LARGE SCALE GENOMIC DNA]</scope>
    <source>
        <strain evidence="3 4">CBS 10435</strain>
    </source>
</reference>
<keyword evidence="4" id="KW-1185">Reference proteome</keyword>
<feature type="compositionally biased region" description="Low complexity" evidence="1">
    <location>
        <begin position="201"/>
        <end position="217"/>
    </location>
</feature>
<evidence type="ECO:0000256" key="1">
    <source>
        <dbReference type="SAM" id="MobiDB-lite"/>
    </source>
</evidence>
<accession>A0A1B9IZU2</accession>
<feature type="region of interest" description="Disordered" evidence="1">
    <location>
        <begin position="133"/>
        <end position="163"/>
    </location>
</feature>
<reference evidence="4" key="2">
    <citation type="submission" date="2013-12" db="EMBL/GenBank/DDBJ databases">
        <title>Evolution of pathogenesis and genome organization in the Tremellales.</title>
        <authorList>
            <person name="Cuomo C."/>
            <person name="Litvintseva A."/>
            <person name="Heitman J."/>
            <person name="Chen Y."/>
            <person name="Sun S."/>
            <person name="Springer D."/>
            <person name="Dromer F."/>
            <person name="Young S."/>
            <person name="Zeng Q."/>
            <person name="Chapman S."/>
            <person name="Gujja S."/>
            <person name="Saif S."/>
            <person name="Birren B."/>
        </authorList>
    </citation>
    <scope>NUCLEOTIDE SEQUENCE [LARGE SCALE GENOMIC DNA]</scope>
    <source>
        <strain evidence="4">CBS 10435</strain>
    </source>
</reference>
<protein>
    <submittedName>
        <fullName evidence="3">Uncharacterized protein</fullName>
    </submittedName>
</protein>
<proteinExistence type="predicted"/>
<dbReference type="EMBL" id="KI669459">
    <property type="protein sequence ID" value="OCF60934.1"/>
    <property type="molecule type" value="Genomic_DNA"/>
</dbReference>
<name>A0A1B9IZU2_9TREE</name>
<feature type="chain" id="PRO_5008629055" evidence="2">
    <location>
        <begin position="20"/>
        <end position="262"/>
    </location>
</feature>
<evidence type="ECO:0000313" key="4">
    <source>
        <dbReference type="Proteomes" id="UP000092583"/>
    </source>
</evidence>
<feature type="signal peptide" evidence="2">
    <location>
        <begin position="1"/>
        <end position="19"/>
    </location>
</feature>
<keyword evidence="2" id="KW-0732">Signal</keyword>
<dbReference type="OrthoDB" id="2576419at2759"/>
<evidence type="ECO:0000256" key="2">
    <source>
        <dbReference type="SAM" id="SignalP"/>
    </source>
</evidence>